<organism evidence="3 4">
    <name type="scientific">Rapidithrix thailandica</name>
    <dbReference type="NCBI Taxonomy" id="413964"/>
    <lineage>
        <taxon>Bacteria</taxon>
        <taxon>Pseudomonadati</taxon>
        <taxon>Bacteroidota</taxon>
        <taxon>Cytophagia</taxon>
        <taxon>Cytophagales</taxon>
        <taxon>Flammeovirgaceae</taxon>
        <taxon>Rapidithrix</taxon>
    </lineage>
</organism>
<dbReference type="RefSeq" id="WP_346820634.1">
    <property type="nucleotide sequence ID" value="NZ_JBDKWZ010000004.1"/>
</dbReference>
<accession>A0AAW9S649</accession>
<evidence type="ECO:0000313" key="4">
    <source>
        <dbReference type="Proteomes" id="UP001403385"/>
    </source>
</evidence>
<protein>
    <submittedName>
        <fullName evidence="3">Transglutaminase-like domain-containing protein</fullName>
    </submittedName>
</protein>
<feature type="region of interest" description="Disordered" evidence="1">
    <location>
        <begin position="455"/>
        <end position="486"/>
    </location>
</feature>
<dbReference type="Pfam" id="PF04473">
    <property type="entry name" value="DUF553"/>
    <property type="match status" value="1"/>
</dbReference>
<keyword evidence="4" id="KW-1185">Reference proteome</keyword>
<feature type="region of interest" description="Disordered" evidence="1">
    <location>
        <begin position="640"/>
        <end position="671"/>
    </location>
</feature>
<dbReference type="EMBL" id="JBDKWZ010000004">
    <property type="protein sequence ID" value="MEN7547849.1"/>
    <property type="molecule type" value="Genomic_DNA"/>
</dbReference>
<sequence>MVATGKRELQAGSQYNRLFPPFSQLEGTDKILQHGDVFDTLNLIEKIVKETLGDTKKLARHLKGKDLETTTKNIFDFIYRHIQYRKDDPGTEQLHRPLRIWKERARGVDCDDYTIFISSILSNLKVPHYYRMTRYKGRDYYQHVYVVVPKAGHRLSQGHYVIDPVVDRWNYEVPYSAKFDRAMHLPIQYLNGVDEEPSPYEAVGLGVPETFGNEFDLLGVPGLGAVDGDGLYRGFLDSLKKHLQNTRIAVSQNLAADYAGYRGVDLARQIDSVLQVWEDPVARSQRLDELEAWEEQEAKLGGLGGFFKKLWKGVKKGVKAVGKTVKKGVKAVGKGVKWVGDRVGDGVRAVGNAIARYNPLSLAARGGLEAAFRSNLFKMSERLGYGYLSEAQAKQIGLDLDSWRKSVDRLKKTRNLWVNTLKGKEGNLRHYIIRGWEKGVKKHGFPFLEPAHIDQTIGGHKGRTAPSGNPTEQQTPQSPAKDPEAVKRRMQELLKKRNPFFRFKSKTGSPLLKHRGILPGGWPPGSSRRSTPSTSVHSRLQAMLRQKRRFGFRGVEGLGAATGLGAAGTAVGGTAASGFIAKIVSWLKGLVIKVAKGAGKLVKGGVKVVKDLVKGNKKKLAEKAAELAKKKLPLDKIGIPLPGKGPVPDGSGTPVPYVPPQYPSSPTPQTAGGGSMGLVLAAVAVGGLLLMNKSQKPAGLSGAPARRKGTSTVRKKTTQRKATSRKTSTKRNTPASRRGLGKVTI</sequence>
<dbReference type="Proteomes" id="UP001403385">
    <property type="component" value="Unassembled WGS sequence"/>
</dbReference>
<dbReference type="Gene3D" id="3.10.620.30">
    <property type="match status" value="1"/>
</dbReference>
<evidence type="ECO:0000256" key="1">
    <source>
        <dbReference type="SAM" id="MobiDB-lite"/>
    </source>
</evidence>
<feature type="domain" description="Transglutaminase-like" evidence="2">
    <location>
        <begin position="54"/>
        <end position="149"/>
    </location>
</feature>
<feature type="region of interest" description="Disordered" evidence="1">
    <location>
        <begin position="695"/>
        <end position="745"/>
    </location>
</feature>
<feature type="compositionally biased region" description="Pro residues" evidence="1">
    <location>
        <begin position="656"/>
        <end position="666"/>
    </location>
</feature>
<reference evidence="3 4" key="1">
    <citation type="submission" date="2024-04" db="EMBL/GenBank/DDBJ databases">
        <title>Novel genus in family Flammeovirgaceae.</title>
        <authorList>
            <person name="Nguyen T.H."/>
            <person name="Vuong T.Q."/>
            <person name="Le H."/>
            <person name="Kim S.-G."/>
        </authorList>
    </citation>
    <scope>NUCLEOTIDE SEQUENCE [LARGE SCALE GENOMIC DNA]</scope>
    <source>
        <strain evidence="3 4">JCM 23209</strain>
    </source>
</reference>
<feature type="compositionally biased region" description="Polar residues" evidence="1">
    <location>
        <begin position="466"/>
        <end position="478"/>
    </location>
</feature>
<evidence type="ECO:0000313" key="3">
    <source>
        <dbReference type="EMBL" id="MEN7547849.1"/>
    </source>
</evidence>
<dbReference type="InterPro" id="IPR007562">
    <property type="entry name" value="Transglutaminase-like_domain"/>
</dbReference>
<feature type="compositionally biased region" description="Low complexity" evidence="1">
    <location>
        <begin position="524"/>
        <end position="534"/>
    </location>
</feature>
<feature type="region of interest" description="Disordered" evidence="1">
    <location>
        <begin position="514"/>
        <end position="534"/>
    </location>
</feature>
<evidence type="ECO:0000259" key="2">
    <source>
        <dbReference type="Pfam" id="PF04473"/>
    </source>
</evidence>
<comment type="caution">
    <text evidence="3">The sequence shown here is derived from an EMBL/GenBank/DDBJ whole genome shotgun (WGS) entry which is preliminary data.</text>
</comment>
<gene>
    <name evidence="3" type="ORF">AAG747_08010</name>
</gene>
<dbReference type="AlphaFoldDB" id="A0AAW9S649"/>
<name>A0AAW9S649_9BACT</name>
<proteinExistence type="predicted"/>
<feature type="compositionally biased region" description="Basic residues" evidence="1">
    <location>
        <begin position="705"/>
        <end position="729"/>
    </location>
</feature>